<sequence>MLLGLWFVPSASGEEAVRSGVNTPATVAVQARAGSAPAEAAPAAGDDTASGVTNATSETSAEEAGEQGAGTSGDTGAPAAGSAAAAGGGAGTDTSDAAGPADASDTSDTSDTSGAVPAAGSAPGTGADAGRAVYLADTGSVDTTPYVTGGLLFLGVGAALVLHSVRRAGGAEEADGTA</sequence>
<evidence type="ECO:0008006" key="4">
    <source>
        <dbReference type="Google" id="ProtNLM"/>
    </source>
</evidence>
<evidence type="ECO:0000313" key="3">
    <source>
        <dbReference type="Proteomes" id="UP001501358"/>
    </source>
</evidence>
<reference evidence="3" key="1">
    <citation type="journal article" date="2019" name="Int. J. Syst. Evol. Microbiol.">
        <title>The Global Catalogue of Microorganisms (GCM) 10K type strain sequencing project: providing services to taxonomists for standard genome sequencing and annotation.</title>
        <authorList>
            <consortium name="The Broad Institute Genomics Platform"/>
            <consortium name="The Broad Institute Genome Sequencing Center for Infectious Disease"/>
            <person name="Wu L."/>
            <person name="Ma J."/>
        </authorList>
    </citation>
    <scope>NUCLEOTIDE SEQUENCE [LARGE SCALE GENOMIC DNA]</scope>
    <source>
        <strain evidence="3">JCM 6307</strain>
    </source>
</reference>
<evidence type="ECO:0000256" key="1">
    <source>
        <dbReference type="SAM" id="MobiDB-lite"/>
    </source>
</evidence>
<feature type="compositionally biased region" description="Low complexity" evidence="1">
    <location>
        <begin position="32"/>
        <end position="59"/>
    </location>
</feature>
<feature type="compositionally biased region" description="Low complexity" evidence="1">
    <location>
        <begin position="74"/>
        <end position="85"/>
    </location>
</feature>
<feature type="region of interest" description="Disordered" evidence="1">
    <location>
        <begin position="32"/>
        <end position="126"/>
    </location>
</feature>
<name>A0ABP5ZAZ9_9ACTN</name>
<keyword evidence="3" id="KW-1185">Reference proteome</keyword>
<dbReference type="Proteomes" id="UP001501358">
    <property type="component" value="Unassembled WGS sequence"/>
</dbReference>
<feature type="compositionally biased region" description="Low complexity" evidence="1">
    <location>
        <begin position="92"/>
        <end position="126"/>
    </location>
</feature>
<organism evidence="2 3">
    <name type="scientific">Streptomyces thermolineatus</name>
    <dbReference type="NCBI Taxonomy" id="44033"/>
    <lineage>
        <taxon>Bacteria</taxon>
        <taxon>Bacillati</taxon>
        <taxon>Actinomycetota</taxon>
        <taxon>Actinomycetes</taxon>
        <taxon>Kitasatosporales</taxon>
        <taxon>Streptomycetaceae</taxon>
        <taxon>Streptomyces</taxon>
    </lineage>
</organism>
<dbReference type="EMBL" id="BAAATA010000018">
    <property type="protein sequence ID" value="GAA2493858.1"/>
    <property type="molecule type" value="Genomic_DNA"/>
</dbReference>
<evidence type="ECO:0000313" key="2">
    <source>
        <dbReference type="EMBL" id="GAA2493858.1"/>
    </source>
</evidence>
<protein>
    <recommendedName>
        <fullName evidence="4">Gram-positive cocci surface proteins LPxTG domain-containing protein</fullName>
    </recommendedName>
</protein>
<proteinExistence type="predicted"/>
<gene>
    <name evidence="2" type="ORF">GCM10010406_32380</name>
</gene>
<accession>A0ABP5ZAZ9</accession>
<comment type="caution">
    <text evidence="2">The sequence shown here is derived from an EMBL/GenBank/DDBJ whole genome shotgun (WGS) entry which is preliminary data.</text>
</comment>